<dbReference type="PANTHER" id="PTHR11606:SF13">
    <property type="entry name" value="GLUTAMATE DEHYDROGENASE 1, MITOCHONDRIAL"/>
    <property type="match status" value="1"/>
</dbReference>
<keyword evidence="7" id="KW-0520">NAD</keyword>
<dbReference type="KEGG" id="aaeo:BJI67_02420"/>
<keyword evidence="7" id="KW-0547">Nucleotide-binding</keyword>
<evidence type="ECO:0000256" key="5">
    <source>
        <dbReference type="PIRNR" id="PIRNR000185"/>
    </source>
</evidence>
<comment type="function">
    <text evidence="1">Catalyzes the reversible oxidative deamination of glutamate to alpha-ketoglutarate and ammonia.</text>
</comment>
<dbReference type="PRINTS" id="PR00082">
    <property type="entry name" value="GLFDHDRGNASE"/>
</dbReference>
<evidence type="ECO:0000256" key="4">
    <source>
        <dbReference type="ARBA" id="ARBA00048584"/>
    </source>
</evidence>
<dbReference type="InterPro" id="IPR006095">
    <property type="entry name" value="Glu/Leu/Phe/Val/Trp_DH"/>
</dbReference>
<dbReference type="InterPro" id="IPR036291">
    <property type="entry name" value="NAD(P)-bd_dom_sf"/>
</dbReference>
<dbReference type="GO" id="GO:0004354">
    <property type="term" value="F:glutamate dehydrogenase (NADP+) activity"/>
    <property type="evidence" value="ECO:0007669"/>
    <property type="project" value="UniProtKB-EC"/>
</dbReference>
<evidence type="ECO:0000256" key="3">
    <source>
        <dbReference type="ARBA" id="ARBA00023002"/>
    </source>
</evidence>
<dbReference type="InterPro" id="IPR046346">
    <property type="entry name" value="Aminoacid_DH-like_N_sf"/>
</dbReference>
<dbReference type="SUPFAM" id="SSF53223">
    <property type="entry name" value="Aminoacid dehydrogenase-like, N-terminal domain"/>
    <property type="match status" value="1"/>
</dbReference>
<dbReference type="PIRSF" id="PIRSF000185">
    <property type="entry name" value="Glu_DH"/>
    <property type="match status" value="1"/>
</dbReference>
<evidence type="ECO:0000256" key="6">
    <source>
        <dbReference type="PIRSR" id="PIRSR000185-1"/>
    </source>
</evidence>
<dbReference type="EMBL" id="CP017448">
    <property type="protein sequence ID" value="AOV16074.1"/>
    <property type="molecule type" value="Genomic_DNA"/>
</dbReference>
<dbReference type="AlphaFoldDB" id="A0A1D8K556"/>
<dbReference type="Gene3D" id="3.40.50.720">
    <property type="entry name" value="NAD(P)-binding Rossmann-like Domain"/>
    <property type="match status" value="1"/>
</dbReference>
<gene>
    <name evidence="11" type="ORF">BJI67_02420</name>
</gene>
<dbReference type="SMART" id="SM00839">
    <property type="entry name" value="ELFV_dehydrog"/>
    <property type="match status" value="1"/>
</dbReference>
<dbReference type="Proteomes" id="UP000095342">
    <property type="component" value="Chromosome"/>
</dbReference>
<dbReference type="Gene3D" id="3.40.50.10860">
    <property type="entry name" value="Leucine Dehydrogenase, chain A, domain 1"/>
    <property type="match status" value="1"/>
</dbReference>
<dbReference type="GO" id="GO:0006538">
    <property type="term" value="P:L-glutamate catabolic process"/>
    <property type="evidence" value="ECO:0007669"/>
    <property type="project" value="TreeGrafter"/>
</dbReference>
<feature type="binding site" evidence="7">
    <location>
        <position position="364"/>
    </location>
    <ligand>
        <name>substrate</name>
    </ligand>
</feature>
<feature type="binding site" evidence="7">
    <location>
        <position position="104"/>
    </location>
    <ligand>
        <name>substrate</name>
    </ligand>
</feature>
<dbReference type="GO" id="GO:0004352">
    <property type="term" value="F:glutamate dehydrogenase (NAD+) activity"/>
    <property type="evidence" value="ECO:0007669"/>
    <property type="project" value="TreeGrafter"/>
</dbReference>
<sequence length="451" mass="49254">MTADNDLAREPEDIEPTHVSRQRLARAMAYLDESTRNLFEFLNAPRHAVSVSFPVQMEDGSVRVFNGYRVIHNRSLGPGKGGIRYHPDVTLDEVRFLAALMTWKCALIDIPFGGAKGGVACDTKQLTENEIRHITRRFITELGDAIGPYTDIPAPDLYTNAQTMAWIYDTYDTLHPGRNNLPVVTGKPLDIGGSEGRQEATGRGLFFAAQRLISTNLLPELTRLEGVRINIQGFGNVGSVAARAFREAGALITGISDTQGGVYCSDGIDPDVACAYKNEHGTVVGLPGTQSLTNSAFLEHACDILILAALSNEIRIDNAGRIKARFIIEAANGPITPAADRILNGRGIRVLPDILANAGGVLVSYFEWVQNNENERWELAQVNAKLKAKMQNAVDAVVNRWQNLSTQELEPASQGDAGQWAESTPIDLRTAALVIAIERLARVTMERGVWP</sequence>
<dbReference type="SUPFAM" id="SSF51735">
    <property type="entry name" value="NAD(P)-binding Rossmann-fold domains"/>
    <property type="match status" value="1"/>
</dbReference>
<comment type="catalytic activity">
    <reaction evidence="4">
        <text>L-glutamate + NADP(+) + H2O = 2-oxoglutarate + NH4(+) + NADPH + H(+)</text>
        <dbReference type="Rhea" id="RHEA:11612"/>
        <dbReference type="ChEBI" id="CHEBI:15377"/>
        <dbReference type="ChEBI" id="CHEBI:15378"/>
        <dbReference type="ChEBI" id="CHEBI:16810"/>
        <dbReference type="ChEBI" id="CHEBI:28938"/>
        <dbReference type="ChEBI" id="CHEBI:29985"/>
        <dbReference type="ChEBI" id="CHEBI:57783"/>
        <dbReference type="ChEBI" id="CHEBI:58349"/>
        <dbReference type="EC" id="1.4.1.4"/>
    </reaction>
</comment>
<proteinExistence type="inferred from homology"/>
<organism evidence="11 12">
    <name type="scientific">Acidihalobacter aeolianus</name>
    <dbReference type="NCBI Taxonomy" id="2792603"/>
    <lineage>
        <taxon>Bacteria</taxon>
        <taxon>Pseudomonadati</taxon>
        <taxon>Pseudomonadota</taxon>
        <taxon>Gammaproteobacteria</taxon>
        <taxon>Chromatiales</taxon>
        <taxon>Ectothiorhodospiraceae</taxon>
        <taxon>Acidihalobacter</taxon>
    </lineage>
</organism>
<evidence type="ECO:0000256" key="2">
    <source>
        <dbReference type="ARBA" id="ARBA00006382"/>
    </source>
</evidence>
<dbReference type="RefSeq" id="WP_070071670.1">
    <property type="nucleotide sequence ID" value="NZ_CP017448.1"/>
</dbReference>
<evidence type="ECO:0000256" key="1">
    <source>
        <dbReference type="ARBA" id="ARBA00003868"/>
    </source>
</evidence>
<dbReference type="Pfam" id="PF02812">
    <property type="entry name" value="ELFV_dehydrog_N"/>
    <property type="match status" value="1"/>
</dbReference>
<feature type="site" description="Important for catalysis" evidence="8">
    <location>
        <position position="156"/>
    </location>
</feature>
<evidence type="ECO:0000259" key="10">
    <source>
        <dbReference type="SMART" id="SM00839"/>
    </source>
</evidence>
<dbReference type="InterPro" id="IPR033922">
    <property type="entry name" value="NAD_bind_Glu_DH"/>
</dbReference>
<dbReference type="CDD" id="cd01076">
    <property type="entry name" value="NAD_bind_1_Glu_DH"/>
    <property type="match status" value="1"/>
</dbReference>
<evidence type="ECO:0000313" key="11">
    <source>
        <dbReference type="EMBL" id="AOV16074.1"/>
    </source>
</evidence>
<evidence type="ECO:0000256" key="9">
    <source>
        <dbReference type="RuleBase" id="RU004417"/>
    </source>
</evidence>
<name>A0A1D8K556_9GAMM</name>
<dbReference type="InterPro" id="IPR014362">
    <property type="entry name" value="Glu_DH"/>
</dbReference>
<comment type="similarity">
    <text evidence="2 5 9">Belongs to the Glu/Leu/Phe/Val dehydrogenases family.</text>
</comment>
<feature type="domain" description="Glutamate/phenylalanine/leucine/valine/L-tryptophan dehydrogenase C-terminal" evidence="10">
    <location>
        <begin position="194"/>
        <end position="448"/>
    </location>
</feature>
<feature type="binding site" evidence="7">
    <location>
        <position position="201"/>
    </location>
    <ligand>
        <name>NAD(+)</name>
        <dbReference type="ChEBI" id="CHEBI:57540"/>
    </ligand>
</feature>
<protein>
    <recommendedName>
        <fullName evidence="5">Glutamate dehydrogenase</fullName>
    </recommendedName>
</protein>
<evidence type="ECO:0000256" key="7">
    <source>
        <dbReference type="PIRSR" id="PIRSR000185-2"/>
    </source>
</evidence>
<evidence type="ECO:0000313" key="12">
    <source>
        <dbReference type="Proteomes" id="UP000095342"/>
    </source>
</evidence>
<keyword evidence="3 5" id="KW-0560">Oxidoreductase</keyword>
<keyword evidence="12" id="KW-1185">Reference proteome</keyword>
<feature type="active site" description="Proton donor" evidence="6">
    <location>
        <position position="116"/>
    </location>
</feature>
<dbReference type="PANTHER" id="PTHR11606">
    <property type="entry name" value="GLUTAMATE DEHYDROGENASE"/>
    <property type="match status" value="1"/>
</dbReference>
<dbReference type="GO" id="GO:0000166">
    <property type="term" value="F:nucleotide binding"/>
    <property type="evidence" value="ECO:0007669"/>
    <property type="project" value="UniProtKB-KW"/>
</dbReference>
<feature type="binding site" evidence="7">
    <location>
        <position position="236"/>
    </location>
    <ligand>
        <name>NAD(+)</name>
        <dbReference type="ChEBI" id="CHEBI:57540"/>
    </ligand>
</feature>
<reference evidence="11 12" key="1">
    <citation type="submission" date="2016-09" db="EMBL/GenBank/DDBJ databases">
        <title>Acidihalobacter prosperus V6 (DSM14174).</title>
        <authorList>
            <person name="Khaleque H.N."/>
            <person name="Ramsay J.P."/>
            <person name="Murphy R.J.T."/>
            <person name="Kaksonen A.H."/>
            <person name="Boxall N.J."/>
            <person name="Watkin E.L.J."/>
        </authorList>
    </citation>
    <scope>NUCLEOTIDE SEQUENCE [LARGE SCALE GENOMIC DNA]</scope>
    <source>
        <strain evidence="11 12">V6</strain>
    </source>
</reference>
<dbReference type="Pfam" id="PF00208">
    <property type="entry name" value="ELFV_dehydrog"/>
    <property type="match status" value="1"/>
</dbReference>
<accession>A0A1D8K556</accession>
<evidence type="ECO:0000256" key="8">
    <source>
        <dbReference type="PIRSR" id="PIRSR000185-3"/>
    </source>
</evidence>
<dbReference type="InterPro" id="IPR006096">
    <property type="entry name" value="Glu/Leu/Phe/Val/Trp_DH_C"/>
</dbReference>
<dbReference type="InterPro" id="IPR006097">
    <property type="entry name" value="Glu/Leu/Phe/Val/Trp_DH_dimer"/>
</dbReference>
<feature type="binding site" evidence="7">
    <location>
        <position position="80"/>
    </location>
    <ligand>
        <name>substrate</name>
    </ligand>
</feature>